<comment type="catalytic activity">
    <reaction evidence="8">
        <text>L-seryl-[protein] + ATP = O-phospho-L-seryl-[protein] + ADP + H(+)</text>
        <dbReference type="Rhea" id="RHEA:17989"/>
        <dbReference type="Rhea" id="RHEA-COMP:9863"/>
        <dbReference type="Rhea" id="RHEA-COMP:11604"/>
        <dbReference type="ChEBI" id="CHEBI:15378"/>
        <dbReference type="ChEBI" id="CHEBI:29999"/>
        <dbReference type="ChEBI" id="CHEBI:30616"/>
        <dbReference type="ChEBI" id="CHEBI:83421"/>
        <dbReference type="ChEBI" id="CHEBI:456216"/>
        <dbReference type="EC" id="2.7.11.24"/>
    </reaction>
    <physiologicalReaction direction="left-to-right" evidence="8">
        <dbReference type="Rhea" id="RHEA:17990"/>
    </physiologicalReaction>
</comment>
<evidence type="ECO:0000256" key="7">
    <source>
        <dbReference type="ARBA" id="ARBA00047919"/>
    </source>
</evidence>
<keyword evidence="5 12" id="KW-0418">Kinase</keyword>
<keyword evidence="3" id="KW-0808">Transferase</keyword>
<dbReference type="Gene3D" id="1.10.510.10">
    <property type="entry name" value="Transferase(Phosphotransferase) domain 1"/>
    <property type="match status" value="1"/>
</dbReference>
<evidence type="ECO:0000256" key="2">
    <source>
        <dbReference type="ARBA" id="ARBA00012411"/>
    </source>
</evidence>
<feature type="domain" description="Protein kinase" evidence="11">
    <location>
        <begin position="1655"/>
        <end position="1925"/>
    </location>
</feature>
<feature type="region of interest" description="Disordered" evidence="10">
    <location>
        <begin position="1073"/>
        <end position="1102"/>
    </location>
</feature>
<feature type="compositionally biased region" description="Low complexity" evidence="10">
    <location>
        <begin position="1228"/>
        <end position="1250"/>
    </location>
</feature>
<feature type="compositionally biased region" description="Polar residues" evidence="10">
    <location>
        <begin position="1397"/>
        <end position="1406"/>
    </location>
</feature>
<feature type="compositionally biased region" description="Polar residues" evidence="10">
    <location>
        <begin position="358"/>
        <end position="376"/>
    </location>
</feature>
<feature type="compositionally biased region" description="Basic and acidic residues" evidence="10">
    <location>
        <begin position="1089"/>
        <end position="1102"/>
    </location>
</feature>
<evidence type="ECO:0000259" key="11">
    <source>
        <dbReference type="PROSITE" id="PS50011"/>
    </source>
</evidence>
<evidence type="ECO:0000313" key="12">
    <source>
        <dbReference type="EMBL" id="SLM36522.1"/>
    </source>
</evidence>
<feature type="region of interest" description="Disordered" evidence="10">
    <location>
        <begin position="720"/>
        <end position="757"/>
    </location>
</feature>
<feature type="region of interest" description="Disordered" evidence="10">
    <location>
        <begin position="969"/>
        <end position="1005"/>
    </location>
</feature>
<keyword evidence="6 9" id="KW-0067">ATP-binding</keyword>
<feature type="region of interest" description="Disordered" evidence="10">
    <location>
        <begin position="685"/>
        <end position="708"/>
    </location>
</feature>
<feature type="compositionally biased region" description="Low complexity" evidence="10">
    <location>
        <begin position="84"/>
        <end position="96"/>
    </location>
</feature>
<feature type="compositionally biased region" description="Polar residues" evidence="10">
    <location>
        <begin position="777"/>
        <end position="788"/>
    </location>
</feature>
<evidence type="ECO:0000256" key="8">
    <source>
        <dbReference type="ARBA" id="ARBA00048130"/>
    </source>
</evidence>
<name>A0A1W5D0L2_9LECA</name>
<feature type="compositionally biased region" description="Low complexity" evidence="10">
    <location>
        <begin position="688"/>
        <end position="706"/>
    </location>
</feature>
<dbReference type="SUPFAM" id="SSF56112">
    <property type="entry name" value="Protein kinase-like (PK-like)"/>
    <property type="match status" value="1"/>
</dbReference>
<dbReference type="Proteomes" id="UP000192927">
    <property type="component" value="Unassembled WGS sequence"/>
</dbReference>
<proteinExistence type="inferred from homology"/>
<dbReference type="GO" id="GO:0004707">
    <property type="term" value="F:MAP kinase activity"/>
    <property type="evidence" value="ECO:0007669"/>
    <property type="project" value="UniProtKB-EC"/>
</dbReference>
<evidence type="ECO:0000256" key="10">
    <source>
        <dbReference type="SAM" id="MobiDB-lite"/>
    </source>
</evidence>
<evidence type="ECO:0000256" key="1">
    <source>
        <dbReference type="ARBA" id="ARBA00006529"/>
    </source>
</evidence>
<organism evidence="12 13">
    <name type="scientific">Lasallia pustulata</name>
    <dbReference type="NCBI Taxonomy" id="136370"/>
    <lineage>
        <taxon>Eukaryota</taxon>
        <taxon>Fungi</taxon>
        <taxon>Dikarya</taxon>
        <taxon>Ascomycota</taxon>
        <taxon>Pezizomycotina</taxon>
        <taxon>Lecanoromycetes</taxon>
        <taxon>OSLEUM clade</taxon>
        <taxon>Umbilicariomycetidae</taxon>
        <taxon>Umbilicariales</taxon>
        <taxon>Umbilicariaceae</taxon>
        <taxon>Lasallia</taxon>
    </lineage>
</organism>
<feature type="region of interest" description="Disordered" evidence="10">
    <location>
        <begin position="770"/>
        <end position="835"/>
    </location>
</feature>
<evidence type="ECO:0000256" key="9">
    <source>
        <dbReference type="PROSITE-ProRule" id="PRU10141"/>
    </source>
</evidence>
<accession>A0A1W5D0L2</accession>
<feature type="compositionally biased region" description="Polar residues" evidence="10">
    <location>
        <begin position="54"/>
        <end position="63"/>
    </location>
</feature>
<feature type="region of interest" description="Disordered" evidence="10">
    <location>
        <begin position="316"/>
        <end position="405"/>
    </location>
</feature>
<dbReference type="FunFam" id="1.10.510.10:FF:000182">
    <property type="entry name" value="MAP kinase kinase kinase mkh1"/>
    <property type="match status" value="1"/>
</dbReference>
<dbReference type="InterPro" id="IPR008271">
    <property type="entry name" value="Ser/Thr_kinase_AS"/>
</dbReference>
<dbReference type="Pfam" id="PF00069">
    <property type="entry name" value="Pkinase"/>
    <property type="match status" value="1"/>
</dbReference>
<feature type="compositionally biased region" description="Polar residues" evidence="10">
    <location>
        <begin position="99"/>
        <end position="110"/>
    </location>
</feature>
<dbReference type="PROSITE" id="PS00108">
    <property type="entry name" value="PROTEIN_KINASE_ST"/>
    <property type="match status" value="1"/>
</dbReference>
<dbReference type="InterPro" id="IPR017441">
    <property type="entry name" value="Protein_kinase_ATP_BS"/>
</dbReference>
<feature type="region of interest" description="Disordered" evidence="10">
    <location>
        <begin position="1114"/>
        <end position="1169"/>
    </location>
</feature>
<feature type="compositionally biased region" description="Polar residues" evidence="10">
    <location>
        <begin position="579"/>
        <end position="589"/>
    </location>
</feature>
<feature type="compositionally biased region" description="Basic and acidic residues" evidence="10">
    <location>
        <begin position="1259"/>
        <end position="1273"/>
    </location>
</feature>
<dbReference type="SMART" id="SM00220">
    <property type="entry name" value="S_TKc"/>
    <property type="match status" value="1"/>
</dbReference>
<feature type="binding site" evidence="9">
    <location>
        <position position="1684"/>
    </location>
    <ligand>
        <name>ATP</name>
        <dbReference type="ChEBI" id="CHEBI:30616"/>
    </ligand>
</feature>
<dbReference type="PROSITE" id="PS00107">
    <property type="entry name" value="PROTEIN_KINASE_ATP"/>
    <property type="match status" value="1"/>
</dbReference>
<reference evidence="13" key="1">
    <citation type="submission" date="2017-03" db="EMBL/GenBank/DDBJ databases">
        <authorList>
            <person name="Sharma R."/>
            <person name="Thines M."/>
        </authorList>
    </citation>
    <scope>NUCLEOTIDE SEQUENCE [LARGE SCALE GENOMIC DNA]</scope>
</reference>
<evidence type="ECO:0000256" key="5">
    <source>
        <dbReference type="ARBA" id="ARBA00022777"/>
    </source>
</evidence>
<keyword evidence="4 9" id="KW-0547">Nucleotide-binding</keyword>
<dbReference type="GO" id="GO:0000196">
    <property type="term" value="P:cell integrity MAPK cascade"/>
    <property type="evidence" value="ECO:0007669"/>
    <property type="project" value="UniProtKB-ARBA"/>
</dbReference>
<protein>
    <recommendedName>
        <fullName evidence="2">mitogen-activated protein kinase</fullName>
        <ecNumber evidence="2">2.7.11.24</ecNumber>
    </recommendedName>
</protein>
<dbReference type="GO" id="GO:0004709">
    <property type="term" value="F:MAP kinase kinase kinase activity"/>
    <property type="evidence" value="ECO:0007669"/>
    <property type="project" value="UniProtKB-ARBA"/>
</dbReference>
<comment type="similarity">
    <text evidence="1">Belongs to the protein kinase superfamily. STE Ser/Thr protein kinase family. MAP kinase kinase kinase subfamily.</text>
</comment>
<dbReference type="InterPro" id="IPR011009">
    <property type="entry name" value="Kinase-like_dom_sf"/>
</dbReference>
<feature type="compositionally biased region" description="Polar residues" evidence="10">
    <location>
        <begin position="1417"/>
        <end position="1426"/>
    </location>
</feature>
<dbReference type="InterPro" id="IPR000719">
    <property type="entry name" value="Prot_kinase_dom"/>
</dbReference>
<feature type="compositionally biased region" description="Pro residues" evidence="10">
    <location>
        <begin position="165"/>
        <end position="176"/>
    </location>
</feature>
<feature type="compositionally biased region" description="Polar residues" evidence="10">
    <location>
        <begin position="1125"/>
        <end position="1136"/>
    </location>
</feature>
<feature type="compositionally biased region" description="Polar residues" evidence="10">
    <location>
        <begin position="335"/>
        <end position="347"/>
    </location>
</feature>
<dbReference type="PROSITE" id="PS50011">
    <property type="entry name" value="PROTEIN_KINASE_DOM"/>
    <property type="match status" value="1"/>
</dbReference>
<feature type="region of interest" description="Disordered" evidence="10">
    <location>
        <begin position="500"/>
        <end position="593"/>
    </location>
</feature>
<feature type="region of interest" description="Disordered" evidence="10">
    <location>
        <begin position="1397"/>
        <end position="1445"/>
    </location>
</feature>
<feature type="region of interest" description="Disordered" evidence="10">
    <location>
        <begin position="1207"/>
        <end position="1299"/>
    </location>
</feature>
<feature type="region of interest" description="Disordered" evidence="10">
    <location>
        <begin position="613"/>
        <end position="636"/>
    </location>
</feature>
<feature type="region of interest" description="Disordered" evidence="10">
    <location>
        <begin position="1"/>
        <end position="121"/>
    </location>
</feature>
<evidence type="ECO:0000256" key="4">
    <source>
        <dbReference type="ARBA" id="ARBA00022741"/>
    </source>
</evidence>
<keyword evidence="13" id="KW-1185">Reference proteome</keyword>
<feature type="compositionally biased region" description="Basic and acidic residues" evidence="10">
    <location>
        <begin position="823"/>
        <end position="835"/>
    </location>
</feature>
<feature type="compositionally biased region" description="Polar residues" evidence="10">
    <location>
        <begin position="970"/>
        <end position="992"/>
    </location>
</feature>
<feature type="region of interest" description="Disordered" evidence="10">
    <location>
        <begin position="141"/>
        <end position="243"/>
    </location>
</feature>
<dbReference type="EMBL" id="FWEW01001107">
    <property type="protein sequence ID" value="SLM36522.1"/>
    <property type="molecule type" value="Genomic_DNA"/>
</dbReference>
<evidence type="ECO:0000256" key="6">
    <source>
        <dbReference type="ARBA" id="ARBA00022840"/>
    </source>
</evidence>
<feature type="compositionally biased region" description="Basic and acidic residues" evidence="10">
    <location>
        <begin position="1138"/>
        <end position="1154"/>
    </location>
</feature>
<dbReference type="GO" id="GO:0005524">
    <property type="term" value="F:ATP binding"/>
    <property type="evidence" value="ECO:0007669"/>
    <property type="project" value="UniProtKB-UniRule"/>
</dbReference>
<feature type="region of interest" description="Disordered" evidence="10">
    <location>
        <begin position="1562"/>
        <end position="1609"/>
    </location>
</feature>
<dbReference type="PANTHER" id="PTHR48016">
    <property type="entry name" value="MAP KINASE KINASE KINASE SSK2-RELATED-RELATED"/>
    <property type="match status" value="1"/>
</dbReference>
<sequence>MMTSSRQRSSSARSNNSEFNTRNTSSPSPSPYSQEQSTSIIPDDLILSDVPNYQGANASSSLLIPSLGNGSPYPAISSGGSPYAQAQAPVPQRARASTAAEQNGGQQGNYRPNPRAGVGSQIHLGYQQGPRHASATQVMDSRVPYIPGPPPPTISAPLQQNHMMPLPPPPPRPPPSNTSHNMVLPPPPGPPPGTSHGLSAGWTQQGWTRQQGFPPPPPPPMGANQATGQHAAYNPSHGYHTHAPTPLAIPPPPPQNESQPLTSATYIPLGDSFGPGVGIPPLHYYQQPSFHRGDSNSFFVSADALKPAADQKLFSGSAATSSPSAELPGNDRYSNHSVPQTPLTRHNPSVLPNRETQEYISSGPPTATIQNPQHHVSASDVDQDTMSRSGHRYTVSNTSNVSGSANDPAYQWPIDRVLIWLAANGFSNDWQETFKGLDISGIDFLELGRGHGGRGNIAMMHQRIFPKLTTECNKSGTGWDISRERVEGKRMRKLVRKIADASIESTKTGHGRKESPQFLHSASTEGGPENSPNLDRGDAPAVTPSTAGGGEDSPDRQMSFRSPAPGLGKRAFPSHRNPIYNNRGATASEPNVVDGQQAHNRTAIPRSILNGANEAASKRHSPSTSIDAGASVSFPSFGIRSDAPRLGYDGSPKSSSPAAQHAILAWSAGSGTLSAPPYVHFGHHKSNSTESVVSSNTPSSATSLLRGGMGGALGEIGIASKPQEIRRNGQEPSRPPTLEVVGRPGSNETPSSLKEHSKGFLKFLKRKKDDMAHASPEDQNLESPTSPMSFRYMPPPSLPFVKPNMNSSDTSLERPSSRSTMSEQDRFASRGRPLTRESPEKRYVFATPDRWNYRLIDISDTDSAETLRATVCQFLGIPDSEYAQIYLTEAGQEEHEEPLSDAMLMLARQTRSDAAGTLKFFVRRASISAISPPSYQPTGLGLGFSPKGLPSLPVGNHLLRKPVDEETYARLTSSAHARSRSPPMNSRQSTLKANRAPSREAPVPPLEGQKFVASLENETPAGGAVQEGLKALIAAQLNGTLSEADRGALIAAAAEEHRRDNERKQRIYFQAKQQKLRKESPPDGFSHGYKRDGVIDFDAPRDSPYEIKKTEDLIPLRKPPPAPAESSTLIKANSLTKKGGEKNRTSLSEQDKNAWKRRSAANSLPEETPESIHCKAVILPGSVSAGSGAALPGTSYAAGTVSRPIPIPMDKPSSHGNSHVPAMSSVNFGPTGSGRSSPSGSPRSPGFTRGKNNMLFKVPDYEEGFREEIESRKPSLSLQMPPNPSLEKLRRPVSPTSTAALERVPSRKLSHSVRRSYGPAFTFKEAQVTFAKTPRLEQQSDDDSDGGLFAIPLAKNGAGKEAETAQRAVDDPTIQQRPTLTLNTTARQRKGLSVSFVTPETSTSTGPLIHTSAFDGSENNNRNNFESHVPESAAPNTGSALSAEKRSRLLRHESFAREDVWANRPPTEALLDHLDDFFPNLDLDQPVLEDQNSSPPASPMSGIDQNPMENAATAPATDNQRALRASLFDQGRPLSIAEEIIAEEPDTLGSQDSTLKSRATMQSNAQRNVRKPGGIGRMKSIREVARGANEPSRKRSTQPFTSSRSGDLVRRKSTKMFGANIVQIKPGRGSRVSLVEAIPHIPQDSLPKQQTTFKIIRGQLIGKGTYGRVYLGINATTGEFLAVKQVEVNQKAAGQDKDKMKEMVAALDQEIDTMQHLEHPNIVQYLGCEKKEYSISIFLEYISGGSVGSCLRRHGKFEESVVSSLTRQTLAGLAYLHTEGILHRDLKADNILLDVDGTCKISDFGISKKTDNIYGNDITNSMQGSVFWMAPEVVRSQDSGYSAKVDIWSLGCVVLEMFAGRRPWSKEEAIGAIYKLGSLNQAPPIPEDVSVAISAEAVAFMWDCFTIDPSERPTAETLLSHHPFCRLDPYYNFLDTDLHAKIRDIKDYA</sequence>
<evidence type="ECO:0000313" key="13">
    <source>
        <dbReference type="Proteomes" id="UP000192927"/>
    </source>
</evidence>
<dbReference type="EC" id="2.7.11.24" evidence="2"/>
<feature type="region of interest" description="Disordered" evidence="10">
    <location>
        <begin position="1484"/>
        <end position="1518"/>
    </location>
</feature>
<dbReference type="FunFam" id="3.30.200.20:FF:000387">
    <property type="entry name" value="Serine/threonine-protein kinase STE11"/>
    <property type="match status" value="1"/>
</dbReference>
<feature type="compositionally biased region" description="Pro residues" evidence="10">
    <location>
        <begin position="184"/>
        <end position="193"/>
    </location>
</feature>
<feature type="compositionally biased region" description="Polar residues" evidence="10">
    <location>
        <begin position="384"/>
        <end position="405"/>
    </location>
</feature>
<evidence type="ECO:0000256" key="3">
    <source>
        <dbReference type="ARBA" id="ARBA00022679"/>
    </source>
</evidence>
<feature type="compositionally biased region" description="Low complexity" evidence="10">
    <location>
        <begin position="24"/>
        <end position="39"/>
    </location>
</feature>
<feature type="compositionally biased region" description="Low complexity" evidence="10">
    <location>
        <begin position="201"/>
        <end position="212"/>
    </location>
</feature>
<comment type="catalytic activity">
    <reaction evidence="7">
        <text>L-threonyl-[protein] + ATP = O-phospho-L-threonyl-[protein] + ADP + H(+)</text>
        <dbReference type="Rhea" id="RHEA:46608"/>
        <dbReference type="Rhea" id="RHEA-COMP:11060"/>
        <dbReference type="Rhea" id="RHEA-COMP:11605"/>
        <dbReference type="ChEBI" id="CHEBI:15378"/>
        <dbReference type="ChEBI" id="CHEBI:30013"/>
        <dbReference type="ChEBI" id="CHEBI:30616"/>
        <dbReference type="ChEBI" id="CHEBI:61977"/>
        <dbReference type="ChEBI" id="CHEBI:456216"/>
        <dbReference type="EC" id="2.7.11.24"/>
    </reaction>
    <physiologicalReaction direction="left-to-right" evidence="7">
        <dbReference type="Rhea" id="RHEA:46609"/>
    </physiologicalReaction>
</comment>
<dbReference type="InterPro" id="IPR050538">
    <property type="entry name" value="MAP_kinase_kinase_kinase"/>
</dbReference>
<feature type="compositionally biased region" description="Low complexity" evidence="10">
    <location>
        <begin position="1"/>
        <end position="17"/>
    </location>
</feature>
<dbReference type="PANTHER" id="PTHR48016:SF48">
    <property type="entry name" value="SERINE_THREONINE-PROTEIN KINASE BCK1_SLK1_SSP31"/>
    <property type="match status" value="1"/>
</dbReference>